<gene>
    <name evidence="2" type="ORF">PCC79_10695</name>
</gene>
<keyword evidence="3" id="KW-1185">Reference proteome</keyword>
<protein>
    <submittedName>
        <fullName evidence="2">LapA family protein</fullName>
    </submittedName>
</protein>
<proteinExistence type="predicted"/>
<sequence>MTHLLGLPILQTLPGWPEAYTPTLMDMLWLVLIIPFGIGAVFTLFILGPTWFRRSHPSTELERS</sequence>
<organism evidence="2 3">
    <name type="scientific">Propioniciclava soli</name>
    <dbReference type="NCBI Taxonomy" id="2775081"/>
    <lineage>
        <taxon>Bacteria</taxon>
        <taxon>Bacillati</taxon>
        <taxon>Actinomycetota</taxon>
        <taxon>Actinomycetes</taxon>
        <taxon>Propionibacteriales</taxon>
        <taxon>Propionibacteriaceae</taxon>
        <taxon>Propioniciclava</taxon>
    </lineage>
</organism>
<evidence type="ECO:0000313" key="2">
    <source>
        <dbReference type="EMBL" id="WZW97381.1"/>
    </source>
</evidence>
<accession>A0ABZ3C4C4</accession>
<dbReference type="EMBL" id="CP115965">
    <property type="protein sequence ID" value="WZW97381.1"/>
    <property type="molecule type" value="Genomic_DNA"/>
</dbReference>
<dbReference type="Proteomes" id="UP001434337">
    <property type="component" value="Chromosome"/>
</dbReference>
<feature type="transmembrane region" description="Helical" evidence="1">
    <location>
        <begin position="27"/>
        <end position="47"/>
    </location>
</feature>
<keyword evidence="1" id="KW-1133">Transmembrane helix</keyword>
<name>A0ABZ3C4C4_9ACTN</name>
<keyword evidence="1" id="KW-0472">Membrane</keyword>
<dbReference type="RefSeq" id="WP_232547544.1">
    <property type="nucleotide sequence ID" value="NZ_CP115965.1"/>
</dbReference>
<evidence type="ECO:0000313" key="3">
    <source>
        <dbReference type="Proteomes" id="UP001434337"/>
    </source>
</evidence>
<keyword evidence="1" id="KW-0812">Transmembrane</keyword>
<evidence type="ECO:0000256" key="1">
    <source>
        <dbReference type="SAM" id="Phobius"/>
    </source>
</evidence>
<reference evidence="2 3" key="1">
    <citation type="journal article" date="2023" name="Environ Microbiome">
        <title>A coral-associated actinobacterium mitigates coral bleaching under heat stress.</title>
        <authorList>
            <person name="Li J."/>
            <person name="Zou Y."/>
            <person name="Li Q."/>
            <person name="Zhang J."/>
            <person name="Bourne D.G."/>
            <person name="Lyu Y."/>
            <person name="Liu C."/>
            <person name="Zhang S."/>
        </authorList>
    </citation>
    <scope>NUCLEOTIDE SEQUENCE [LARGE SCALE GENOMIC DNA]</scope>
    <source>
        <strain evidence="2 3">SCSIO 13291</strain>
    </source>
</reference>